<sequence>MKSKDTVINIDFMEVKEEITGVPDVSDKKDKKELDGKDKKEKELKVDGKEKREKDVKSCDKKDVKSLDKKDRDVKSTDKKAKRGSKGKKDKKKSKSKEKDRSEGKDKSKGKKGKDKSEGKKRDDKSEEKKAKLHKEEEERTEKVKHNKDEIDSKYSDGKGSKYQEDDKESNYQKDKKEVHHIDDKELKHHEKEPKHHEKESNHHERESKNHSKHDKKKEESKHQKDEKEQKKDETKNKKEEVKKEEEPKKNEIANFKKGETMGTWIIEKKLGEGSFGAVFKVHGGDNVGYAMKVEKVTETLRVLKMEVYVLRDLKRLQTSKHFCELIDSGQIGQYNYMVMSLVGPSLSDLLKHPKDISERVFSLSTCVFCAVQCLEAIEELHSVGYLHRDIKPGNYAVGVNNTRHILLLDFGMARKYLNGSGDIRRPRWATGFRGTVRYAALSCHVSREQCRKDDLESWFYMLVEFTVGAVPWKAVEDKNEIGRIKEKSRLDGSLQMGCPIQYREIIAYIDSVRYYEEPDYEYLNNVLDNIMRSNLLNLAAIDWEKWLTTESESKVFQHSL</sequence>
<dbReference type="OrthoDB" id="5979581at2759"/>
<proteinExistence type="predicted"/>
<feature type="compositionally biased region" description="Basic and acidic residues" evidence="7">
    <location>
        <begin position="217"/>
        <end position="249"/>
    </location>
</feature>
<dbReference type="AlphaFoldDB" id="A0A811LFC8"/>
<dbReference type="EMBL" id="CAJFDH010000005">
    <property type="protein sequence ID" value="CAD5225865.1"/>
    <property type="molecule type" value="Genomic_DNA"/>
</dbReference>
<accession>A0A811LFC8</accession>
<keyword evidence="1" id="KW-0723">Serine/threonine-protein kinase</keyword>
<dbReference type="SUPFAM" id="SSF56112">
    <property type="entry name" value="Protein kinase-like (PK-like)"/>
    <property type="match status" value="1"/>
</dbReference>
<evidence type="ECO:0000256" key="2">
    <source>
        <dbReference type="ARBA" id="ARBA00022679"/>
    </source>
</evidence>
<keyword evidence="5 6" id="KW-0067">ATP-binding</keyword>
<keyword evidence="2" id="KW-0808">Transferase</keyword>
<dbReference type="InterPro" id="IPR017441">
    <property type="entry name" value="Protein_kinase_ATP_BS"/>
</dbReference>
<evidence type="ECO:0000313" key="9">
    <source>
        <dbReference type="EMBL" id="CAD5225865.1"/>
    </source>
</evidence>
<dbReference type="CDD" id="cd14017">
    <property type="entry name" value="STKc_TTBK"/>
    <property type="match status" value="1"/>
</dbReference>
<dbReference type="InterPro" id="IPR047916">
    <property type="entry name" value="TTBK_Asator-like_STKc"/>
</dbReference>
<dbReference type="PANTHER" id="PTHR11909">
    <property type="entry name" value="CASEIN KINASE-RELATED"/>
    <property type="match status" value="1"/>
</dbReference>
<dbReference type="Pfam" id="PF00069">
    <property type="entry name" value="Pkinase"/>
    <property type="match status" value="1"/>
</dbReference>
<evidence type="ECO:0000256" key="5">
    <source>
        <dbReference type="ARBA" id="ARBA00022840"/>
    </source>
</evidence>
<evidence type="ECO:0000256" key="4">
    <source>
        <dbReference type="ARBA" id="ARBA00022777"/>
    </source>
</evidence>
<feature type="compositionally biased region" description="Basic residues" evidence="7">
    <location>
        <begin position="80"/>
        <end position="96"/>
    </location>
</feature>
<evidence type="ECO:0000259" key="8">
    <source>
        <dbReference type="PROSITE" id="PS50011"/>
    </source>
</evidence>
<protein>
    <recommendedName>
        <fullName evidence="8">Protein kinase domain-containing protein</fullName>
    </recommendedName>
</protein>
<reference evidence="9" key="1">
    <citation type="submission" date="2020-09" db="EMBL/GenBank/DDBJ databases">
        <authorList>
            <person name="Kikuchi T."/>
        </authorList>
    </citation>
    <scope>NUCLEOTIDE SEQUENCE</scope>
    <source>
        <strain evidence="9">SH1</strain>
    </source>
</reference>
<dbReference type="InterPro" id="IPR011009">
    <property type="entry name" value="Kinase-like_dom_sf"/>
</dbReference>
<dbReference type="PROSITE" id="PS50011">
    <property type="entry name" value="PROTEIN_KINASE_DOM"/>
    <property type="match status" value="1"/>
</dbReference>
<dbReference type="Proteomes" id="UP000783686">
    <property type="component" value="Unassembled WGS sequence"/>
</dbReference>
<keyword evidence="4" id="KW-0418">Kinase</keyword>
<dbReference type="EMBL" id="CAJFCW020000005">
    <property type="protein sequence ID" value="CAG9121396.1"/>
    <property type="molecule type" value="Genomic_DNA"/>
</dbReference>
<dbReference type="GO" id="GO:0004674">
    <property type="term" value="F:protein serine/threonine kinase activity"/>
    <property type="evidence" value="ECO:0007669"/>
    <property type="project" value="UniProtKB-KW"/>
</dbReference>
<evidence type="ECO:0000256" key="1">
    <source>
        <dbReference type="ARBA" id="ARBA00022527"/>
    </source>
</evidence>
<organism evidence="9 10">
    <name type="scientific">Bursaphelenchus okinawaensis</name>
    <dbReference type="NCBI Taxonomy" id="465554"/>
    <lineage>
        <taxon>Eukaryota</taxon>
        <taxon>Metazoa</taxon>
        <taxon>Ecdysozoa</taxon>
        <taxon>Nematoda</taxon>
        <taxon>Chromadorea</taxon>
        <taxon>Rhabditida</taxon>
        <taxon>Tylenchina</taxon>
        <taxon>Tylenchomorpha</taxon>
        <taxon>Aphelenchoidea</taxon>
        <taxon>Aphelenchoididae</taxon>
        <taxon>Bursaphelenchus</taxon>
    </lineage>
</organism>
<dbReference type="SMART" id="SM00220">
    <property type="entry name" value="S_TKc"/>
    <property type="match status" value="1"/>
</dbReference>
<dbReference type="Proteomes" id="UP000614601">
    <property type="component" value="Unassembled WGS sequence"/>
</dbReference>
<dbReference type="PROSITE" id="PS00107">
    <property type="entry name" value="PROTEIN_KINASE_ATP"/>
    <property type="match status" value="1"/>
</dbReference>
<dbReference type="InterPro" id="IPR050235">
    <property type="entry name" value="CK1_Ser-Thr_kinase"/>
</dbReference>
<feature type="binding site" evidence="6">
    <location>
        <position position="293"/>
    </location>
    <ligand>
        <name>ATP</name>
        <dbReference type="ChEBI" id="CHEBI:30616"/>
    </ligand>
</feature>
<evidence type="ECO:0000313" key="10">
    <source>
        <dbReference type="Proteomes" id="UP000614601"/>
    </source>
</evidence>
<feature type="region of interest" description="Disordered" evidence="7">
    <location>
        <begin position="21"/>
        <end position="249"/>
    </location>
</feature>
<evidence type="ECO:0000256" key="6">
    <source>
        <dbReference type="PROSITE-ProRule" id="PRU10141"/>
    </source>
</evidence>
<dbReference type="InterPro" id="IPR000719">
    <property type="entry name" value="Prot_kinase_dom"/>
</dbReference>
<dbReference type="GO" id="GO:0005524">
    <property type="term" value="F:ATP binding"/>
    <property type="evidence" value="ECO:0007669"/>
    <property type="project" value="UniProtKB-UniRule"/>
</dbReference>
<evidence type="ECO:0000256" key="3">
    <source>
        <dbReference type="ARBA" id="ARBA00022741"/>
    </source>
</evidence>
<dbReference type="Gene3D" id="1.10.510.10">
    <property type="entry name" value="Transferase(Phosphotransferase) domain 1"/>
    <property type="match status" value="1"/>
</dbReference>
<gene>
    <name evidence="9" type="ORF">BOKJ2_LOCUS11791</name>
</gene>
<feature type="domain" description="Protein kinase" evidence="8">
    <location>
        <begin position="265"/>
        <end position="561"/>
    </location>
</feature>
<keyword evidence="10" id="KW-1185">Reference proteome</keyword>
<name>A0A811LFC8_9BILA</name>
<feature type="compositionally biased region" description="Basic and acidic residues" evidence="7">
    <location>
        <begin position="21"/>
        <end position="79"/>
    </location>
</feature>
<evidence type="ECO:0000256" key="7">
    <source>
        <dbReference type="SAM" id="MobiDB-lite"/>
    </source>
</evidence>
<comment type="caution">
    <text evidence="9">The sequence shown here is derived from an EMBL/GenBank/DDBJ whole genome shotgun (WGS) entry which is preliminary data.</text>
</comment>
<feature type="compositionally biased region" description="Basic and acidic residues" evidence="7">
    <location>
        <begin position="115"/>
        <end position="210"/>
    </location>
</feature>
<keyword evidence="3 6" id="KW-0547">Nucleotide-binding</keyword>
<feature type="compositionally biased region" description="Basic and acidic residues" evidence="7">
    <location>
        <begin position="97"/>
        <end position="107"/>
    </location>
</feature>